<accession>A0ABT6N5U4</accession>
<keyword evidence="2" id="KW-1185">Reference proteome</keyword>
<dbReference type="Proteomes" id="UP001160625">
    <property type="component" value="Unassembled WGS sequence"/>
</dbReference>
<sequence length="64" mass="7475">MPPAAWGCKQHWYKLPQYLRNKIWRAYRPGQENTKTPSRTYVEVAREVQDWIAANVNTGQGSLL</sequence>
<evidence type="ECO:0008006" key="3">
    <source>
        <dbReference type="Google" id="ProtNLM"/>
    </source>
</evidence>
<gene>
    <name evidence="1" type="ORF">QGN17_17130</name>
</gene>
<organism evidence="1 2">
    <name type="scientific">Sphingomonas oryzagri</name>
    <dbReference type="NCBI Taxonomy" id="3042314"/>
    <lineage>
        <taxon>Bacteria</taxon>
        <taxon>Pseudomonadati</taxon>
        <taxon>Pseudomonadota</taxon>
        <taxon>Alphaproteobacteria</taxon>
        <taxon>Sphingomonadales</taxon>
        <taxon>Sphingomonadaceae</taxon>
        <taxon>Sphingomonas</taxon>
    </lineage>
</organism>
<reference evidence="1" key="1">
    <citation type="submission" date="2023-04" db="EMBL/GenBank/DDBJ databases">
        <title>Sphingomonas sp. MAHUQ-71 isolated from rice field.</title>
        <authorList>
            <person name="Huq M.A."/>
        </authorList>
    </citation>
    <scope>NUCLEOTIDE SEQUENCE</scope>
    <source>
        <strain evidence="1">MAHUQ-71</strain>
    </source>
</reference>
<dbReference type="EMBL" id="JARYGZ010000003">
    <property type="protein sequence ID" value="MDH7640460.1"/>
    <property type="molecule type" value="Genomic_DNA"/>
</dbReference>
<comment type="caution">
    <text evidence="1">The sequence shown here is derived from an EMBL/GenBank/DDBJ whole genome shotgun (WGS) entry which is preliminary data.</text>
</comment>
<evidence type="ECO:0000313" key="1">
    <source>
        <dbReference type="EMBL" id="MDH7640460.1"/>
    </source>
</evidence>
<evidence type="ECO:0000313" key="2">
    <source>
        <dbReference type="Proteomes" id="UP001160625"/>
    </source>
</evidence>
<dbReference type="RefSeq" id="WP_281045825.1">
    <property type="nucleotide sequence ID" value="NZ_JARYGZ010000003.1"/>
</dbReference>
<name>A0ABT6N5U4_9SPHN</name>
<protein>
    <recommendedName>
        <fullName evidence="3">Integrase</fullName>
    </recommendedName>
</protein>
<proteinExistence type="predicted"/>